<evidence type="ECO:0000313" key="2">
    <source>
        <dbReference type="EMBL" id="KOH45617.1"/>
    </source>
</evidence>
<dbReference type="STRING" id="1409788.NC99_15640"/>
<dbReference type="Gene3D" id="3.90.550.10">
    <property type="entry name" value="Spore Coat Polysaccharide Biosynthesis Protein SpsA, Chain A"/>
    <property type="match status" value="1"/>
</dbReference>
<organism evidence="2 3">
    <name type="scientific">Sunxiuqinia dokdonensis</name>
    <dbReference type="NCBI Taxonomy" id="1409788"/>
    <lineage>
        <taxon>Bacteria</taxon>
        <taxon>Pseudomonadati</taxon>
        <taxon>Bacteroidota</taxon>
        <taxon>Bacteroidia</taxon>
        <taxon>Marinilabiliales</taxon>
        <taxon>Prolixibacteraceae</taxon>
        <taxon>Sunxiuqinia</taxon>
    </lineage>
</organism>
<accession>A0A0L8VBR7</accession>
<dbReference type="PATRIC" id="fig|1409788.3.peg.1602"/>
<dbReference type="GO" id="GO:0016740">
    <property type="term" value="F:transferase activity"/>
    <property type="evidence" value="ECO:0007669"/>
    <property type="project" value="UniProtKB-KW"/>
</dbReference>
<dbReference type="OrthoDB" id="9785375at2"/>
<dbReference type="InterPro" id="IPR029044">
    <property type="entry name" value="Nucleotide-diphossugar_trans"/>
</dbReference>
<dbReference type="SUPFAM" id="SSF53448">
    <property type="entry name" value="Nucleotide-diphospho-sugar transferases"/>
    <property type="match status" value="1"/>
</dbReference>
<proteinExistence type="predicted"/>
<comment type="caution">
    <text evidence="2">The sequence shown here is derived from an EMBL/GenBank/DDBJ whole genome shotgun (WGS) entry which is preliminary data.</text>
</comment>
<dbReference type="EMBL" id="LGIA01000089">
    <property type="protein sequence ID" value="KOH45617.1"/>
    <property type="molecule type" value="Genomic_DNA"/>
</dbReference>
<keyword evidence="3" id="KW-1185">Reference proteome</keyword>
<dbReference type="Proteomes" id="UP000036958">
    <property type="component" value="Unassembled WGS sequence"/>
</dbReference>
<keyword evidence="2" id="KW-0808">Transferase</keyword>
<evidence type="ECO:0000313" key="3">
    <source>
        <dbReference type="Proteomes" id="UP000036958"/>
    </source>
</evidence>
<evidence type="ECO:0000259" key="1">
    <source>
        <dbReference type="Pfam" id="PF00535"/>
    </source>
</evidence>
<protein>
    <submittedName>
        <fullName evidence="2">Glycosyl transferase</fullName>
    </submittedName>
</protein>
<feature type="domain" description="Glycosyltransferase 2-like" evidence="1">
    <location>
        <begin position="5"/>
        <end position="117"/>
    </location>
</feature>
<dbReference type="InterPro" id="IPR001173">
    <property type="entry name" value="Glyco_trans_2-like"/>
</dbReference>
<sequence>MLAPICLFTYNRPEELQQTVEALKRNYLSSKSELFVFSDGAKNPDVAPKVAEVRRYLKTISGFQSVSIEESPINRGLANSIIAGVSRVVKQYGKVIVLEDDLITTPNFLNFLNQALDYYQDHPQMMSISGYTMDLPSLKNYESDFYLGYRAASWGWGIWKDRWELVDWEMKSYHSFKWNIRRQIQFMRGGMDMPYMLWKQMNGRLDSWAIRLGYCQFENNLITVFPSQSKLKSIGFGDEATHTKSSRRFSTKLDEELKTEFVFDPKPNLEPTLAREFREKFSLKSRLAEKFNFV</sequence>
<reference evidence="3" key="1">
    <citation type="submission" date="2015-07" db="EMBL/GenBank/DDBJ databases">
        <title>Genome sequencing of Sunxiuqinia dokdonensis strain SK.</title>
        <authorList>
            <person name="Ahn S."/>
            <person name="Kim B.-C."/>
        </authorList>
    </citation>
    <scope>NUCLEOTIDE SEQUENCE [LARGE SCALE GENOMIC DNA]</scope>
    <source>
        <strain evidence="3">SK</strain>
    </source>
</reference>
<gene>
    <name evidence="2" type="ORF">NC99_15640</name>
</gene>
<dbReference type="Pfam" id="PF00535">
    <property type="entry name" value="Glycos_transf_2"/>
    <property type="match status" value="1"/>
</dbReference>
<name>A0A0L8VBR7_9BACT</name>
<dbReference type="AlphaFoldDB" id="A0A0L8VBR7"/>
<dbReference type="RefSeq" id="WP_053181481.1">
    <property type="nucleotide sequence ID" value="NZ_LGIA01000089.1"/>
</dbReference>